<evidence type="ECO:0000256" key="1">
    <source>
        <dbReference type="ARBA" id="ARBA00022801"/>
    </source>
</evidence>
<dbReference type="InterPro" id="IPR017853">
    <property type="entry name" value="GH"/>
</dbReference>
<keyword evidence="2 3" id="KW-0326">Glycosidase</keyword>
<evidence type="ECO:0000256" key="4">
    <source>
        <dbReference type="SAM" id="SignalP"/>
    </source>
</evidence>
<sequence>MLRALWAAPALVALGSGCSADTGTASPEATDSSKSPYELPSAVAQAEGGRTKPLDFGLAYSDTLPWMNDADLAQALDDAVDLGVTWIRADLSWTNIQPDGESQYLWERFDRVARAAQKRDLKVLATLGYTPQWSRDLACASEGATCPPASNARFAQFVGEAVSRYSEMGVHTWQIWNEPNISGFWAGGADPERYAEMVEETSKAIRAADPDSFVLLAGLANAATTTSRRQTPADFLDNVLERGVGDHVDGISFQAFSHGMLLSTKTGDSPYEQVTGVRRSLTAVLARHEKTDLEIWLTETGAPTDGRGAVADRERPGVETSHVTLAHQARIATDMIKAADELTPVTKVFWYGHRDVKTPEANAGTWAYYGLIDYAGERKPSFDAYRDAIAAYRAKD</sequence>
<evidence type="ECO:0000313" key="7">
    <source>
        <dbReference type="Proteomes" id="UP001500456"/>
    </source>
</evidence>
<keyword evidence="1 3" id="KW-0378">Hydrolase</keyword>
<dbReference type="PANTHER" id="PTHR12631:SF10">
    <property type="entry name" value="BETA-XYLOSIDASE-LIKE PROTEIN-RELATED"/>
    <property type="match status" value="1"/>
</dbReference>
<dbReference type="SUPFAM" id="SSF51445">
    <property type="entry name" value="(Trans)glycosidases"/>
    <property type="match status" value="1"/>
</dbReference>
<feature type="domain" description="Glycoside hydrolase family 5" evidence="5">
    <location>
        <begin position="60"/>
        <end position="234"/>
    </location>
</feature>
<dbReference type="Proteomes" id="UP001500456">
    <property type="component" value="Unassembled WGS sequence"/>
</dbReference>
<evidence type="ECO:0000256" key="2">
    <source>
        <dbReference type="ARBA" id="ARBA00023295"/>
    </source>
</evidence>
<keyword evidence="7" id="KW-1185">Reference proteome</keyword>
<accession>A0ABP7S4S6</accession>
<reference evidence="7" key="1">
    <citation type="journal article" date="2019" name="Int. J. Syst. Evol. Microbiol.">
        <title>The Global Catalogue of Microorganisms (GCM) 10K type strain sequencing project: providing services to taxonomists for standard genome sequencing and annotation.</title>
        <authorList>
            <consortium name="The Broad Institute Genomics Platform"/>
            <consortium name="The Broad Institute Genome Sequencing Center for Infectious Disease"/>
            <person name="Wu L."/>
            <person name="Ma J."/>
        </authorList>
    </citation>
    <scope>NUCLEOTIDE SEQUENCE [LARGE SCALE GENOMIC DNA]</scope>
    <source>
        <strain evidence="7">JCM 16924</strain>
    </source>
</reference>
<feature type="chain" id="PRO_5047161904" description="Glycoside hydrolase family 5 domain-containing protein" evidence="4">
    <location>
        <begin position="21"/>
        <end position="396"/>
    </location>
</feature>
<evidence type="ECO:0000256" key="3">
    <source>
        <dbReference type="RuleBase" id="RU361153"/>
    </source>
</evidence>
<dbReference type="PROSITE" id="PS51257">
    <property type="entry name" value="PROKAR_LIPOPROTEIN"/>
    <property type="match status" value="1"/>
</dbReference>
<dbReference type="Pfam" id="PF00150">
    <property type="entry name" value="Cellulase"/>
    <property type="match status" value="1"/>
</dbReference>
<comment type="similarity">
    <text evidence="3">Belongs to the glycosyl hydrolase 5 (cellulase A) family.</text>
</comment>
<protein>
    <recommendedName>
        <fullName evidence="5">Glycoside hydrolase family 5 domain-containing protein</fullName>
    </recommendedName>
</protein>
<dbReference type="PANTHER" id="PTHR12631">
    <property type="entry name" value="ALPHA-L-IDURONIDASE"/>
    <property type="match status" value="1"/>
</dbReference>
<evidence type="ECO:0000313" key="6">
    <source>
        <dbReference type="EMBL" id="GAA4006688.1"/>
    </source>
</evidence>
<dbReference type="InterPro" id="IPR051923">
    <property type="entry name" value="Glycosyl_Hydrolase_39"/>
</dbReference>
<dbReference type="InterPro" id="IPR001547">
    <property type="entry name" value="Glyco_hydro_5"/>
</dbReference>
<dbReference type="EMBL" id="BAAAZX010000016">
    <property type="protein sequence ID" value="GAA4006688.1"/>
    <property type="molecule type" value="Genomic_DNA"/>
</dbReference>
<dbReference type="RefSeq" id="WP_345566696.1">
    <property type="nucleotide sequence ID" value="NZ_BAAAZX010000016.1"/>
</dbReference>
<gene>
    <name evidence="6" type="ORF">GCM10022232_53230</name>
</gene>
<feature type="signal peptide" evidence="4">
    <location>
        <begin position="1"/>
        <end position="20"/>
    </location>
</feature>
<evidence type="ECO:0000259" key="5">
    <source>
        <dbReference type="Pfam" id="PF00150"/>
    </source>
</evidence>
<name>A0ABP7S4S6_9ACTN</name>
<keyword evidence="4" id="KW-0732">Signal</keyword>
<organism evidence="6 7">
    <name type="scientific">Streptomyces plumbiresistens</name>
    <dbReference type="NCBI Taxonomy" id="511811"/>
    <lineage>
        <taxon>Bacteria</taxon>
        <taxon>Bacillati</taxon>
        <taxon>Actinomycetota</taxon>
        <taxon>Actinomycetes</taxon>
        <taxon>Kitasatosporales</taxon>
        <taxon>Streptomycetaceae</taxon>
        <taxon>Streptomyces</taxon>
    </lineage>
</organism>
<proteinExistence type="inferred from homology"/>
<dbReference type="Gene3D" id="3.20.20.80">
    <property type="entry name" value="Glycosidases"/>
    <property type="match status" value="1"/>
</dbReference>
<comment type="caution">
    <text evidence="6">The sequence shown here is derived from an EMBL/GenBank/DDBJ whole genome shotgun (WGS) entry which is preliminary data.</text>
</comment>